<feature type="region of interest" description="Disordered" evidence="5">
    <location>
        <begin position="124"/>
        <end position="143"/>
    </location>
</feature>
<dbReference type="GO" id="GO:0005689">
    <property type="term" value="C:U12-type spliceosomal complex"/>
    <property type="evidence" value="ECO:0007669"/>
    <property type="project" value="TreeGrafter"/>
</dbReference>
<dbReference type="PANTHER" id="PTHR16465:SF0">
    <property type="entry name" value="ZINC FINGER MATRIN-TYPE PROTEIN 5"/>
    <property type="match status" value="1"/>
</dbReference>
<protein>
    <recommendedName>
        <fullName evidence="6">C3H1-type domain-containing protein</fullName>
    </recommendedName>
</protein>
<dbReference type="GO" id="GO:0008270">
    <property type="term" value="F:zinc ion binding"/>
    <property type="evidence" value="ECO:0007669"/>
    <property type="project" value="UniProtKB-KW"/>
</dbReference>
<accession>A0A0P4WH68</accession>
<dbReference type="PANTHER" id="PTHR16465">
    <property type="entry name" value="NUCLEASE-RELATED"/>
    <property type="match status" value="1"/>
</dbReference>
<dbReference type="PROSITE" id="PS50103">
    <property type="entry name" value="ZF_C3H1"/>
    <property type="match status" value="1"/>
</dbReference>
<feature type="domain" description="C3H1-type" evidence="6">
    <location>
        <begin position="51"/>
        <end position="79"/>
    </location>
</feature>
<dbReference type="InterPro" id="IPR036236">
    <property type="entry name" value="Znf_C2H2_sf"/>
</dbReference>
<sequence>MVKRYYCDFCDCSYPYSDEAFKKHRTGHHHIKLRRAHYDKFKNARERLEDEAKKSKCRRFLSGQECSFGDSCVFSHLTQAGTEALQQLALEEERQERKMQIPTAQREGLDLSVDSWLKQRKVPLTEDSDALPGPAPDPVETLAPLNTPLPSALLSLPRLPPSLAPVTPRCYLQVEFAEWG</sequence>
<keyword evidence="2 4" id="KW-0863">Zinc-finger</keyword>
<evidence type="ECO:0000256" key="4">
    <source>
        <dbReference type="PROSITE-ProRule" id="PRU00723"/>
    </source>
</evidence>
<evidence type="ECO:0000256" key="5">
    <source>
        <dbReference type="SAM" id="MobiDB-lite"/>
    </source>
</evidence>
<name>A0A0P4WH68_SCYOL</name>
<proteinExistence type="predicted"/>
<dbReference type="Pfam" id="PF00642">
    <property type="entry name" value="zf-CCCH"/>
    <property type="match status" value="1"/>
</dbReference>
<dbReference type="AlphaFoldDB" id="A0A0P4WH68"/>
<keyword evidence="1 4" id="KW-0479">Metal-binding</keyword>
<evidence type="ECO:0000256" key="3">
    <source>
        <dbReference type="ARBA" id="ARBA00022833"/>
    </source>
</evidence>
<evidence type="ECO:0000259" key="6">
    <source>
        <dbReference type="PROSITE" id="PS50103"/>
    </source>
</evidence>
<keyword evidence="3 4" id="KW-0862">Zinc</keyword>
<evidence type="ECO:0000256" key="2">
    <source>
        <dbReference type="ARBA" id="ARBA00022771"/>
    </source>
</evidence>
<evidence type="ECO:0000313" key="7">
    <source>
        <dbReference type="EMBL" id="JAI66069.1"/>
    </source>
</evidence>
<dbReference type="InterPro" id="IPR036855">
    <property type="entry name" value="Znf_CCCH_sf"/>
</dbReference>
<organism evidence="7">
    <name type="scientific">Scylla olivacea</name>
    <name type="common">Orange mud crab</name>
    <name type="synonym">Cancer olivacea</name>
    <dbReference type="NCBI Taxonomy" id="85551"/>
    <lineage>
        <taxon>Eukaryota</taxon>
        <taxon>Metazoa</taxon>
        <taxon>Ecdysozoa</taxon>
        <taxon>Arthropoda</taxon>
        <taxon>Crustacea</taxon>
        <taxon>Multicrustacea</taxon>
        <taxon>Malacostraca</taxon>
        <taxon>Eumalacostraca</taxon>
        <taxon>Eucarida</taxon>
        <taxon>Decapoda</taxon>
        <taxon>Pleocyemata</taxon>
        <taxon>Brachyura</taxon>
        <taxon>Eubrachyura</taxon>
        <taxon>Portunoidea</taxon>
        <taxon>Portunidae</taxon>
        <taxon>Portuninae</taxon>
        <taxon>Scylla</taxon>
    </lineage>
</organism>
<reference evidence="7" key="1">
    <citation type="submission" date="2015-09" db="EMBL/GenBank/DDBJ databases">
        <title>Scylla olivacea transcriptome.</title>
        <authorList>
            <person name="Ikhwanuddin M."/>
        </authorList>
    </citation>
    <scope>NUCLEOTIDE SEQUENCE</scope>
</reference>
<dbReference type="Gene3D" id="3.30.160.60">
    <property type="entry name" value="Classic Zinc Finger"/>
    <property type="match status" value="1"/>
</dbReference>
<dbReference type="InterPro" id="IPR000571">
    <property type="entry name" value="Znf_CCCH"/>
</dbReference>
<dbReference type="EMBL" id="GDRN01054785">
    <property type="protein sequence ID" value="JAI66069.1"/>
    <property type="molecule type" value="Transcribed_RNA"/>
</dbReference>
<feature type="zinc finger region" description="C3H1-type" evidence="4">
    <location>
        <begin position="51"/>
        <end position="79"/>
    </location>
</feature>
<dbReference type="SUPFAM" id="SSF90229">
    <property type="entry name" value="CCCH zinc finger"/>
    <property type="match status" value="1"/>
</dbReference>
<dbReference type="SUPFAM" id="SSF57667">
    <property type="entry name" value="beta-beta-alpha zinc fingers"/>
    <property type="match status" value="1"/>
</dbReference>
<evidence type="ECO:0000256" key="1">
    <source>
        <dbReference type="ARBA" id="ARBA00022723"/>
    </source>
</evidence>